<dbReference type="PRINTS" id="PR01434">
    <property type="entry name" value="NADHDHGNASE5"/>
</dbReference>
<keyword evidence="10" id="KW-0520">NAD</keyword>
<keyword evidence="7 10" id="KW-1133">Transmembrane helix</keyword>
<feature type="transmembrane region" description="Helical" evidence="10">
    <location>
        <begin position="168"/>
        <end position="186"/>
    </location>
</feature>
<accession>A0A0S2LSX7</accession>
<evidence type="ECO:0000256" key="7">
    <source>
        <dbReference type="ARBA" id="ARBA00022989"/>
    </source>
</evidence>
<dbReference type="PANTHER" id="PTHR42829:SF2">
    <property type="entry name" value="NADH-UBIQUINONE OXIDOREDUCTASE CHAIN 5"/>
    <property type="match status" value="1"/>
</dbReference>
<dbReference type="EC" id="7.1.1.2" evidence="3 10"/>
<feature type="domain" description="NADH:quinone oxidoreductase/Mrp antiporter transmembrane" evidence="11">
    <location>
        <begin position="105"/>
        <end position="380"/>
    </location>
</feature>
<evidence type="ECO:0000256" key="1">
    <source>
        <dbReference type="ARBA" id="ARBA00003257"/>
    </source>
</evidence>
<evidence type="ECO:0000256" key="10">
    <source>
        <dbReference type="RuleBase" id="RU003404"/>
    </source>
</evidence>
<feature type="transmembrane region" description="Helical" evidence="10">
    <location>
        <begin position="206"/>
        <end position="225"/>
    </location>
</feature>
<reference evidence="13" key="1">
    <citation type="submission" date="2015-06" db="EMBL/GenBank/DDBJ databases">
        <title>High-throughput detection of wild bee species with mitogenome skimming and resequencing (mt-S/R).</title>
        <authorList>
            <person name="Tang M."/>
            <person name="Hardman C."/>
            <person name="Ji Y."/>
            <person name="Meng G."/>
            <person name="Liu S."/>
            <person name="Tan M."/>
            <person name="Yang S."/>
            <person name="Yang C."/>
            <person name="Moss E."/>
            <person name="Nevard T."/>
            <person name="Potts S.G."/>
            <person name="Zhou X."/>
            <person name="Yu D.W."/>
        </authorList>
    </citation>
    <scope>NUCLEOTIDE SEQUENCE</scope>
</reference>
<evidence type="ECO:0000256" key="8">
    <source>
        <dbReference type="ARBA" id="ARBA00023136"/>
    </source>
</evidence>
<name>A0A0S2LSX7_9HYME</name>
<evidence type="ECO:0000256" key="9">
    <source>
        <dbReference type="ARBA" id="ARBA00049551"/>
    </source>
</evidence>
<dbReference type="InterPro" id="IPR001750">
    <property type="entry name" value="ND/Mrp_TM"/>
</dbReference>
<keyword evidence="10" id="KW-0813">Transport</keyword>
<dbReference type="PANTHER" id="PTHR42829">
    <property type="entry name" value="NADH-UBIQUINONE OXIDOREDUCTASE CHAIN 5"/>
    <property type="match status" value="1"/>
</dbReference>
<feature type="transmembrane region" description="Helical" evidence="10">
    <location>
        <begin position="88"/>
        <end position="104"/>
    </location>
</feature>
<keyword evidence="5 10" id="KW-0812">Transmembrane</keyword>
<dbReference type="GO" id="GO:0003954">
    <property type="term" value="F:NADH dehydrogenase activity"/>
    <property type="evidence" value="ECO:0007669"/>
    <property type="project" value="TreeGrafter"/>
</dbReference>
<dbReference type="Pfam" id="PF00662">
    <property type="entry name" value="Proton_antipo_N"/>
    <property type="match status" value="1"/>
</dbReference>
<feature type="transmembrane region" description="Helical" evidence="10">
    <location>
        <begin position="483"/>
        <end position="502"/>
    </location>
</feature>
<feature type="transmembrane region" description="Helical" evidence="10">
    <location>
        <begin position="6"/>
        <end position="29"/>
    </location>
</feature>
<feature type="transmembrane region" description="Helical" evidence="10">
    <location>
        <begin position="534"/>
        <end position="557"/>
    </location>
</feature>
<feature type="transmembrane region" description="Helical" evidence="10">
    <location>
        <begin position="291"/>
        <end position="310"/>
    </location>
</feature>
<feature type="transmembrane region" description="Helical" evidence="10">
    <location>
        <begin position="262"/>
        <end position="284"/>
    </location>
</feature>
<feature type="transmembrane region" description="Helical" evidence="10">
    <location>
        <begin position="369"/>
        <end position="389"/>
    </location>
</feature>
<keyword evidence="10" id="KW-0830">Ubiquinone</keyword>
<feature type="transmembrane region" description="Helical" evidence="10">
    <location>
        <begin position="237"/>
        <end position="256"/>
    </location>
</feature>
<feature type="transmembrane region" description="Helical" evidence="10">
    <location>
        <begin position="446"/>
        <end position="463"/>
    </location>
</feature>
<gene>
    <name evidence="13" type="primary">ND5</name>
</gene>
<keyword evidence="6" id="KW-0249">Electron transport</keyword>
<comment type="function">
    <text evidence="1">Core subunit of the mitochondrial membrane respiratory chain NADH dehydrogenase (Complex I) that is believed to belong to the minimal assembly required for catalysis. Complex I functions in the transfer of electrons from NADH to the respiratory chain. The immediate electron acceptor for the enzyme is believed to be ubiquinone.</text>
</comment>
<sequence length="558" mass="65991">MMYSLIIYGVLMLLLGMLFMMLGMFMYMYNLIIIMEWMIYMSSSMKFNYMLYLDFMSLMYMSVVLIISFFIMIYSLDYMKGDIYFNRFKFLLIFFIISMCLMILSPSILSILLGWDGLGLISYCLVIYYQNKSAYNSGMLTILCNRLGDVGLLLMISMSSYLGSWNLLIYNLSVMMMFYLLISVITKSAQMPFSLWLPAAMTAPTPISSLVHSSTLVTAGIYLLIRYNKFINMNMKSYIIVISSLTMFMAGLMANYEYNLKKIIALSTLSQLGFMMSVLGMGMVNLGFCHLLIHAFFKSLMFMCVGGFIHSTLNNQDLRKFSGMMCLTPVKSVIFLFSLLNLSGFPFISGFYSKDLILEFMMISNMNKFMVYILMISTIFTLNYSVRIIKLLYNNYFGGFSYQFMGDTGFMIFCKLIMMLIVIMLGYIYVELFNYYIYMITEYDKIMLLVVYIFSWSISFSYHCSIKFKMNFYYFNFIMSMFYSMYMYKIIYLNFLNFMLMYEKFNEKKIDKILGVNFKHMFYLQKMYPLMSKWIFNIHMMKLMKFYVIMLIFFFMIL</sequence>
<comment type="catalytic activity">
    <reaction evidence="9 10">
        <text>a ubiquinone + NADH + 5 H(+)(in) = a ubiquinol + NAD(+) + 4 H(+)(out)</text>
        <dbReference type="Rhea" id="RHEA:29091"/>
        <dbReference type="Rhea" id="RHEA-COMP:9565"/>
        <dbReference type="Rhea" id="RHEA-COMP:9566"/>
        <dbReference type="ChEBI" id="CHEBI:15378"/>
        <dbReference type="ChEBI" id="CHEBI:16389"/>
        <dbReference type="ChEBI" id="CHEBI:17976"/>
        <dbReference type="ChEBI" id="CHEBI:57540"/>
        <dbReference type="ChEBI" id="CHEBI:57945"/>
        <dbReference type="EC" id="7.1.1.2"/>
    </reaction>
</comment>
<evidence type="ECO:0000259" key="12">
    <source>
        <dbReference type="Pfam" id="PF00662"/>
    </source>
</evidence>
<evidence type="ECO:0000256" key="2">
    <source>
        <dbReference type="ARBA" id="ARBA00004141"/>
    </source>
</evidence>
<evidence type="ECO:0000256" key="3">
    <source>
        <dbReference type="ARBA" id="ARBA00012944"/>
    </source>
</evidence>
<feature type="transmembrane region" description="Helical" evidence="10">
    <location>
        <begin position="330"/>
        <end position="348"/>
    </location>
</feature>
<feature type="transmembrane region" description="Helical" evidence="10">
    <location>
        <begin position="135"/>
        <end position="156"/>
    </location>
</feature>
<geneLocation type="mitochondrion" evidence="13"/>
<evidence type="ECO:0000256" key="5">
    <source>
        <dbReference type="ARBA" id="ARBA00022692"/>
    </source>
</evidence>
<dbReference type="AlphaFoldDB" id="A0A0S2LSX7"/>
<feature type="domain" description="NADH-Ubiquinone oxidoreductase (complex I) chain 5 N-terminal" evidence="12">
    <location>
        <begin position="42"/>
        <end position="88"/>
    </location>
</feature>
<evidence type="ECO:0000313" key="13">
    <source>
        <dbReference type="EMBL" id="ALO64455.1"/>
    </source>
</evidence>
<comment type="subcellular location">
    <subcellularLocation>
        <location evidence="2">Membrane</location>
        <topology evidence="2">Multi-pass membrane protein</topology>
    </subcellularLocation>
</comment>
<evidence type="ECO:0000256" key="6">
    <source>
        <dbReference type="ARBA" id="ARBA00022982"/>
    </source>
</evidence>
<comment type="similarity">
    <text evidence="10">Belongs to the complex I subunit 5 family.</text>
</comment>
<protein>
    <recommendedName>
        <fullName evidence="4 10">NADH-ubiquinone oxidoreductase chain 5</fullName>
        <ecNumber evidence="3 10">7.1.1.2</ecNumber>
    </recommendedName>
</protein>
<organism evidence="13">
    <name type="scientific">Lasioglossum calceatum</name>
    <dbReference type="NCBI Taxonomy" id="88504"/>
    <lineage>
        <taxon>Eukaryota</taxon>
        <taxon>Metazoa</taxon>
        <taxon>Ecdysozoa</taxon>
        <taxon>Arthropoda</taxon>
        <taxon>Hexapoda</taxon>
        <taxon>Insecta</taxon>
        <taxon>Pterygota</taxon>
        <taxon>Neoptera</taxon>
        <taxon>Endopterygota</taxon>
        <taxon>Hymenoptera</taxon>
        <taxon>Apocrita</taxon>
        <taxon>Aculeata</taxon>
        <taxon>Apoidea</taxon>
        <taxon>Anthophila</taxon>
        <taxon>Halictidae</taxon>
        <taxon>Halictinae</taxon>
        <taxon>Halictini</taxon>
        <taxon>Lasioglossum</taxon>
        <taxon>Evylaeus</taxon>
    </lineage>
</organism>
<evidence type="ECO:0000256" key="4">
    <source>
        <dbReference type="ARBA" id="ARBA00021096"/>
    </source>
</evidence>
<dbReference type="GO" id="GO:0016020">
    <property type="term" value="C:membrane"/>
    <property type="evidence" value="ECO:0007669"/>
    <property type="project" value="UniProtKB-SubCell"/>
</dbReference>
<dbReference type="GO" id="GO:0015990">
    <property type="term" value="P:electron transport coupled proton transport"/>
    <property type="evidence" value="ECO:0007669"/>
    <property type="project" value="TreeGrafter"/>
</dbReference>
<keyword evidence="8 10" id="KW-0472">Membrane</keyword>
<feature type="transmembrane region" description="Helical" evidence="10">
    <location>
        <begin position="50"/>
        <end position="76"/>
    </location>
</feature>
<dbReference type="GO" id="GO:0008137">
    <property type="term" value="F:NADH dehydrogenase (ubiquinone) activity"/>
    <property type="evidence" value="ECO:0007669"/>
    <property type="project" value="UniProtKB-EC"/>
</dbReference>
<dbReference type="EMBL" id="KT164620">
    <property type="protein sequence ID" value="ALO64455.1"/>
    <property type="molecule type" value="Genomic_DNA"/>
</dbReference>
<comment type="function">
    <text evidence="10">Core subunit of the mitochondrial membrane respiratory chain NADH dehydrogenase (Complex I) which catalyzes electron transfer from NADH through the respiratory chain, using ubiquinone as an electron acceptor. Essential for the catalytic activity and assembly of complex I.</text>
</comment>
<keyword evidence="10 13" id="KW-0496">Mitochondrion</keyword>
<feature type="transmembrane region" description="Helical" evidence="10">
    <location>
        <begin position="409"/>
        <end position="434"/>
    </location>
</feature>
<dbReference type="InterPro" id="IPR003945">
    <property type="entry name" value="NU5C-like"/>
</dbReference>
<dbReference type="Pfam" id="PF00361">
    <property type="entry name" value="Proton_antipo_M"/>
    <property type="match status" value="1"/>
</dbReference>
<evidence type="ECO:0000259" key="11">
    <source>
        <dbReference type="Pfam" id="PF00361"/>
    </source>
</evidence>
<proteinExistence type="inferred from homology"/>
<dbReference type="InterPro" id="IPR001516">
    <property type="entry name" value="Proton_antipo_N"/>
</dbReference>
<dbReference type="GO" id="GO:0042773">
    <property type="term" value="P:ATP synthesis coupled electron transport"/>
    <property type="evidence" value="ECO:0007669"/>
    <property type="project" value="InterPro"/>
</dbReference>